<sequence length="173" mass="19348">MITKTIGIAQAARANAVTRVLRRWNTYITATPDVLRNDKNAIDALWATFRSSTDVYMGFPIAGPSRRGRTVSYRQIDLWPGEEALDRMIDDQLVELEGNVPSTAANQGNTGTRSRRLQLPYEGLRTKRLPAAELPPVNATWGHAYTTEEEWHHFYSNYPPDPSIGSGLAGQMM</sequence>
<dbReference type="Proteomes" id="UP000283090">
    <property type="component" value="Unassembled WGS sequence"/>
</dbReference>
<name>A0A436ZWM9_ARTFL</name>
<gene>
    <name evidence="1" type="ORF">DFL_007788</name>
</gene>
<proteinExistence type="predicted"/>
<reference evidence="1 2" key="1">
    <citation type="submission" date="2019-01" db="EMBL/GenBank/DDBJ databases">
        <title>Intercellular communication is required for trap formation in the nematode-trapping fungus Duddingtonia flagrans.</title>
        <authorList>
            <person name="Youssar L."/>
            <person name="Wernet V."/>
            <person name="Hensel N."/>
            <person name="Hildebrandt H.-G."/>
            <person name="Fischer R."/>
        </authorList>
    </citation>
    <scope>NUCLEOTIDE SEQUENCE [LARGE SCALE GENOMIC DNA]</scope>
    <source>
        <strain evidence="1 2">CBS H-5679</strain>
    </source>
</reference>
<accession>A0A436ZWM9</accession>
<protein>
    <submittedName>
        <fullName evidence="1">Uncharacterized protein</fullName>
    </submittedName>
</protein>
<dbReference type="RefSeq" id="XP_067488945.1">
    <property type="nucleotide sequence ID" value="XM_067637426.1"/>
</dbReference>
<evidence type="ECO:0000313" key="2">
    <source>
        <dbReference type="Proteomes" id="UP000283090"/>
    </source>
</evidence>
<keyword evidence="2" id="KW-1185">Reference proteome</keyword>
<dbReference type="EMBL" id="SAEB01000009">
    <property type="protein sequence ID" value="RVD83401.1"/>
    <property type="molecule type" value="Genomic_DNA"/>
</dbReference>
<evidence type="ECO:0000313" key="1">
    <source>
        <dbReference type="EMBL" id="RVD83401.1"/>
    </source>
</evidence>
<comment type="caution">
    <text evidence="1">The sequence shown here is derived from an EMBL/GenBank/DDBJ whole genome shotgun (WGS) entry which is preliminary data.</text>
</comment>
<dbReference type="VEuPathDB" id="FungiDB:DFL_007788"/>
<dbReference type="GeneID" id="93590099"/>
<dbReference type="AlphaFoldDB" id="A0A436ZWM9"/>
<organism evidence="1 2">
    <name type="scientific">Arthrobotrys flagrans</name>
    <name type="common">Nematode-trapping fungus</name>
    <name type="synonym">Trichothecium flagrans</name>
    <dbReference type="NCBI Taxonomy" id="97331"/>
    <lineage>
        <taxon>Eukaryota</taxon>
        <taxon>Fungi</taxon>
        <taxon>Dikarya</taxon>
        <taxon>Ascomycota</taxon>
        <taxon>Pezizomycotina</taxon>
        <taxon>Orbiliomycetes</taxon>
        <taxon>Orbiliales</taxon>
        <taxon>Orbiliaceae</taxon>
        <taxon>Arthrobotrys</taxon>
    </lineage>
</organism>